<name>A0A8S2KI09_9BILA</name>
<organism evidence="4 5">
    <name type="scientific">Rotaria magnacalcarata</name>
    <dbReference type="NCBI Taxonomy" id="392030"/>
    <lineage>
        <taxon>Eukaryota</taxon>
        <taxon>Metazoa</taxon>
        <taxon>Spiralia</taxon>
        <taxon>Gnathifera</taxon>
        <taxon>Rotifera</taxon>
        <taxon>Eurotatoria</taxon>
        <taxon>Bdelloidea</taxon>
        <taxon>Philodinida</taxon>
        <taxon>Philodinidae</taxon>
        <taxon>Rotaria</taxon>
    </lineage>
</organism>
<feature type="transmembrane region" description="Helical" evidence="1">
    <location>
        <begin position="44"/>
        <end position="65"/>
    </location>
</feature>
<gene>
    <name evidence="4" type="ORF">SMN809_LOCUS3991</name>
</gene>
<dbReference type="SUPFAM" id="SSF53187">
    <property type="entry name" value="Zn-dependent exopeptidases"/>
    <property type="match status" value="1"/>
</dbReference>
<evidence type="ECO:0000259" key="2">
    <source>
        <dbReference type="Pfam" id="PF02225"/>
    </source>
</evidence>
<dbReference type="EMBL" id="CAJOBI010000879">
    <property type="protein sequence ID" value="CAF3850557.1"/>
    <property type="molecule type" value="Genomic_DNA"/>
</dbReference>
<feature type="domain" description="PA" evidence="2">
    <location>
        <begin position="200"/>
        <end position="283"/>
    </location>
</feature>
<keyword evidence="1" id="KW-1133">Transmembrane helix</keyword>
<dbReference type="Gene3D" id="3.40.630.10">
    <property type="entry name" value="Zn peptidases"/>
    <property type="match status" value="1"/>
</dbReference>
<evidence type="ECO:0000313" key="4">
    <source>
        <dbReference type="EMBL" id="CAF3850557.1"/>
    </source>
</evidence>
<feature type="domain" description="Peptidase M28" evidence="3">
    <location>
        <begin position="365"/>
        <end position="449"/>
    </location>
</feature>
<evidence type="ECO:0008006" key="6">
    <source>
        <dbReference type="Google" id="ProtNLM"/>
    </source>
</evidence>
<keyword evidence="1" id="KW-0812">Transmembrane</keyword>
<dbReference type="AlphaFoldDB" id="A0A8S2KI09"/>
<protein>
    <recommendedName>
        <fullName evidence="6">Peptide hydrolase</fullName>
    </recommendedName>
</protein>
<dbReference type="InterPro" id="IPR003137">
    <property type="entry name" value="PA_domain"/>
</dbReference>
<dbReference type="Proteomes" id="UP000676336">
    <property type="component" value="Unassembled WGS sequence"/>
</dbReference>
<sequence>MNDGIVLQSQLRPMPNDDSAAIPTHSALSISSLATKKQNYLYKYVLFGLVFLFLLVIIILVAIIVSKISSYSAMPIPIASTMTRTNEPLIKKELSSLVDSITLEDMLIHLRQFESRAIGTVSFNRTIDYLTSQLNKENYFNVQKYYFSVPRVKLDANPILMSLPNISNASLFTFPKDFVPMDRSTEARNWSLTDGRPLSVVARLGCYIEDWNTTKEGDVALVQRGNCTFVHKILLATQKRVSAFLVYNDGLTLERLEPLNNTRAPKNNTLPTLFLSYEAGMRLILENISRIYMRVEFQSLPPAIVTNVCADTKQGNANRTIVVGSHSDSVSAANNQTTPPRAIPGSNRITRLFVDYFEQNRLPWDYTDFSGRSDYGPFLAEGIACGGLFAGADDIKNQEQRDRYLKMLGSTLGGMANTDLDPCYHRKCDTLENLNTFAYLHMTKAAAYVLDFLAQLQDLNHWLYP</sequence>
<proteinExistence type="predicted"/>
<reference evidence="4" key="1">
    <citation type="submission" date="2021-02" db="EMBL/GenBank/DDBJ databases">
        <authorList>
            <person name="Nowell W R."/>
        </authorList>
    </citation>
    <scope>NUCLEOTIDE SEQUENCE</scope>
</reference>
<accession>A0A8S2KI09</accession>
<dbReference type="Gene3D" id="3.50.30.30">
    <property type="match status" value="1"/>
</dbReference>
<evidence type="ECO:0000259" key="3">
    <source>
        <dbReference type="Pfam" id="PF04389"/>
    </source>
</evidence>
<dbReference type="InterPro" id="IPR046450">
    <property type="entry name" value="PA_dom_sf"/>
</dbReference>
<dbReference type="Pfam" id="PF02225">
    <property type="entry name" value="PA"/>
    <property type="match status" value="1"/>
</dbReference>
<dbReference type="InterPro" id="IPR007484">
    <property type="entry name" value="Peptidase_M28"/>
</dbReference>
<dbReference type="SUPFAM" id="SSF52025">
    <property type="entry name" value="PA domain"/>
    <property type="match status" value="1"/>
</dbReference>
<evidence type="ECO:0000256" key="1">
    <source>
        <dbReference type="SAM" id="Phobius"/>
    </source>
</evidence>
<comment type="caution">
    <text evidence="4">The sequence shown here is derived from an EMBL/GenBank/DDBJ whole genome shotgun (WGS) entry which is preliminary data.</text>
</comment>
<keyword evidence="1" id="KW-0472">Membrane</keyword>
<evidence type="ECO:0000313" key="5">
    <source>
        <dbReference type="Proteomes" id="UP000676336"/>
    </source>
</evidence>
<dbReference type="Pfam" id="PF04389">
    <property type="entry name" value="Peptidase_M28"/>
    <property type="match status" value="1"/>
</dbReference>